<evidence type="ECO:0000313" key="1">
    <source>
        <dbReference type="EMBL" id="ROW13610.1"/>
    </source>
</evidence>
<accession>A0A423XC96</accession>
<organism evidence="1 2">
    <name type="scientific">Cytospora leucostoma</name>
    <dbReference type="NCBI Taxonomy" id="1230097"/>
    <lineage>
        <taxon>Eukaryota</taxon>
        <taxon>Fungi</taxon>
        <taxon>Dikarya</taxon>
        <taxon>Ascomycota</taxon>
        <taxon>Pezizomycotina</taxon>
        <taxon>Sordariomycetes</taxon>
        <taxon>Sordariomycetidae</taxon>
        <taxon>Diaporthales</taxon>
        <taxon>Cytosporaceae</taxon>
        <taxon>Cytospora</taxon>
    </lineage>
</organism>
<sequence>MSRMLRACLNVKKLMLFHSSGLGARGPKQWVFRVQALVQVPLLVQQQFQWHDAELRAQAAVL</sequence>
<dbReference type="InParanoid" id="A0A423XC96"/>
<protein>
    <submittedName>
        <fullName evidence="1">Uncharacterized protein</fullName>
    </submittedName>
</protein>
<reference evidence="1 2" key="1">
    <citation type="submission" date="2015-09" db="EMBL/GenBank/DDBJ databases">
        <title>Host preference determinants of Valsa canker pathogens revealed by comparative genomics.</title>
        <authorList>
            <person name="Yin Z."/>
            <person name="Huang L."/>
        </authorList>
    </citation>
    <scope>NUCLEOTIDE SEQUENCE [LARGE SCALE GENOMIC DNA]</scope>
    <source>
        <strain evidence="1 2">SXYLt</strain>
    </source>
</reference>
<proteinExistence type="predicted"/>
<keyword evidence="2" id="KW-1185">Reference proteome</keyword>
<dbReference type="EMBL" id="LKEB01000018">
    <property type="protein sequence ID" value="ROW13610.1"/>
    <property type="molecule type" value="Genomic_DNA"/>
</dbReference>
<name>A0A423XC96_9PEZI</name>
<gene>
    <name evidence="1" type="ORF">VPNG_04549</name>
</gene>
<dbReference type="Proteomes" id="UP000285146">
    <property type="component" value="Unassembled WGS sequence"/>
</dbReference>
<evidence type="ECO:0000313" key="2">
    <source>
        <dbReference type="Proteomes" id="UP000285146"/>
    </source>
</evidence>
<comment type="caution">
    <text evidence="1">The sequence shown here is derived from an EMBL/GenBank/DDBJ whole genome shotgun (WGS) entry which is preliminary data.</text>
</comment>
<dbReference type="AlphaFoldDB" id="A0A423XC96"/>